<keyword evidence="10" id="KW-1185">Reference proteome</keyword>
<comment type="similarity">
    <text evidence="2">Belongs to the RBR family. Ariadne subfamily.</text>
</comment>
<dbReference type="PROSITE" id="PS00518">
    <property type="entry name" value="ZF_RING_1"/>
    <property type="match status" value="1"/>
</dbReference>
<dbReference type="PROSITE" id="PS50089">
    <property type="entry name" value="ZF_RING_2"/>
    <property type="match status" value="1"/>
</dbReference>
<keyword evidence="3" id="KW-0479">Metal-binding</keyword>
<dbReference type="EMBL" id="CP126214">
    <property type="protein sequence ID" value="WIA16711.1"/>
    <property type="molecule type" value="Genomic_DNA"/>
</dbReference>
<evidence type="ECO:0000256" key="3">
    <source>
        <dbReference type="ARBA" id="ARBA00022723"/>
    </source>
</evidence>
<evidence type="ECO:0000256" key="4">
    <source>
        <dbReference type="ARBA" id="ARBA00022771"/>
    </source>
</evidence>
<evidence type="ECO:0000313" key="9">
    <source>
        <dbReference type="EMBL" id="WIA16711.1"/>
    </source>
</evidence>
<evidence type="ECO:0000256" key="2">
    <source>
        <dbReference type="ARBA" id="ARBA00005884"/>
    </source>
</evidence>
<name>A0ABY8U9G5_TETOB</name>
<reference evidence="9 10" key="1">
    <citation type="submission" date="2023-05" db="EMBL/GenBank/DDBJ databases">
        <title>A 100% complete, gapless, phased diploid assembly of the Scenedesmus obliquus UTEX 3031 genome.</title>
        <authorList>
            <person name="Biondi T.C."/>
            <person name="Hanschen E.R."/>
            <person name="Kwon T."/>
            <person name="Eng W."/>
            <person name="Kruse C.P.S."/>
            <person name="Koehler S.I."/>
            <person name="Kunde Y."/>
            <person name="Gleasner C.D."/>
            <person name="You Mak K.T."/>
            <person name="Polle J."/>
            <person name="Hovde B.T."/>
            <person name="Starkenburg S.R."/>
        </authorList>
    </citation>
    <scope>NUCLEOTIDE SEQUENCE [LARGE SCALE GENOMIC DNA]</scope>
    <source>
        <strain evidence="9 10">DOE0152z</strain>
    </source>
</reference>
<organism evidence="9 10">
    <name type="scientific">Tetradesmus obliquus</name>
    <name type="common">Green alga</name>
    <name type="synonym">Acutodesmus obliquus</name>
    <dbReference type="NCBI Taxonomy" id="3088"/>
    <lineage>
        <taxon>Eukaryota</taxon>
        <taxon>Viridiplantae</taxon>
        <taxon>Chlorophyta</taxon>
        <taxon>core chlorophytes</taxon>
        <taxon>Chlorophyceae</taxon>
        <taxon>CS clade</taxon>
        <taxon>Sphaeropleales</taxon>
        <taxon>Scenedesmaceae</taxon>
        <taxon>Tetradesmus</taxon>
    </lineage>
</organism>
<evidence type="ECO:0000256" key="1">
    <source>
        <dbReference type="ARBA" id="ARBA00003976"/>
    </source>
</evidence>
<dbReference type="InterPro" id="IPR002867">
    <property type="entry name" value="IBR_dom"/>
</dbReference>
<sequence length="286" mass="30500">MLPTPRKRGARLITPIVEGDKCSATLQGRPGKRRQQNSPYVSQGNQSCCICLDQAVQMVQLGSCTHLVCRGCMASHLLHAFKLAQLPLRCPLPHCRARLSLQASLMLMEQQVPGSKAFAAQVLLAGADPLLGIPDDMCIACPYQDCQVPMELDGQQLPDLPSDCPACSRPICATCRSTWHSGLCCAEYQLLAAGAKRQGSLGSSGSFSSHQQQPPPLISAASNCGSAWQRQQHSSGCDSTHYQSPKLNAARAAAADGWPGGSGRQLVAALDTCDQDSMAWSPSKRT</sequence>
<keyword evidence="4 7" id="KW-0863">Zinc-finger</keyword>
<keyword evidence="5" id="KW-0833">Ubl conjugation pathway</keyword>
<dbReference type="InterPro" id="IPR017907">
    <property type="entry name" value="Znf_RING_CS"/>
</dbReference>
<evidence type="ECO:0000256" key="6">
    <source>
        <dbReference type="ARBA" id="ARBA00022833"/>
    </source>
</evidence>
<dbReference type="Pfam" id="PF01485">
    <property type="entry name" value="IBR"/>
    <property type="match status" value="1"/>
</dbReference>
<dbReference type="InterPro" id="IPR013083">
    <property type="entry name" value="Znf_RING/FYVE/PHD"/>
</dbReference>
<dbReference type="SUPFAM" id="SSF57850">
    <property type="entry name" value="RING/U-box"/>
    <property type="match status" value="1"/>
</dbReference>
<evidence type="ECO:0000259" key="8">
    <source>
        <dbReference type="PROSITE" id="PS50089"/>
    </source>
</evidence>
<comment type="function">
    <text evidence="1">Might act as an E3 ubiquitin-protein ligase, or as part of E3 complex, which accepts ubiquitin from specific E2 ubiquitin-conjugating enzymes and then transfers it to substrates.</text>
</comment>
<dbReference type="PANTHER" id="PTHR11685">
    <property type="entry name" value="RBR FAMILY RING FINGER AND IBR DOMAIN-CONTAINING"/>
    <property type="match status" value="1"/>
</dbReference>
<dbReference type="InterPro" id="IPR031127">
    <property type="entry name" value="E3_UB_ligase_RBR"/>
</dbReference>
<keyword evidence="6" id="KW-0862">Zinc</keyword>
<evidence type="ECO:0000256" key="5">
    <source>
        <dbReference type="ARBA" id="ARBA00022786"/>
    </source>
</evidence>
<dbReference type="Proteomes" id="UP001244341">
    <property type="component" value="Chromosome 7b"/>
</dbReference>
<dbReference type="InterPro" id="IPR001841">
    <property type="entry name" value="Znf_RING"/>
</dbReference>
<feature type="domain" description="RING-type" evidence="8">
    <location>
        <begin position="48"/>
        <end position="94"/>
    </location>
</feature>
<dbReference type="Gene3D" id="3.30.40.10">
    <property type="entry name" value="Zinc/RING finger domain, C3HC4 (zinc finger)"/>
    <property type="match status" value="1"/>
</dbReference>
<evidence type="ECO:0000256" key="7">
    <source>
        <dbReference type="PROSITE-ProRule" id="PRU00175"/>
    </source>
</evidence>
<protein>
    <recommendedName>
        <fullName evidence="8">RING-type domain-containing protein</fullName>
    </recommendedName>
</protein>
<gene>
    <name evidence="9" type="ORF">OEZ85_013366</name>
</gene>
<accession>A0ABY8U9G5</accession>
<proteinExistence type="inferred from homology"/>
<evidence type="ECO:0000313" key="10">
    <source>
        <dbReference type="Proteomes" id="UP001244341"/>
    </source>
</evidence>